<dbReference type="Gene3D" id="3.40.630.30">
    <property type="match status" value="1"/>
</dbReference>
<evidence type="ECO:0000259" key="1">
    <source>
        <dbReference type="PROSITE" id="PS51186"/>
    </source>
</evidence>
<protein>
    <submittedName>
        <fullName evidence="2">GNAT family N-acetyltransferase</fullName>
    </submittedName>
</protein>
<name>A0A7T4R205_9GAMM</name>
<dbReference type="InterPro" id="IPR016181">
    <property type="entry name" value="Acyl_CoA_acyltransferase"/>
</dbReference>
<keyword evidence="2" id="KW-0808">Transferase</keyword>
<dbReference type="InterPro" id="IPR000182">
    <property type="entry name" value="GNAT_dom"/>
</dbReference>
<dbReference type="EMBL" id="CP066167">
    <property type="protein sequence ID" value="QQD18915.1"/>
    <property type="molecule type" value="Genomic_DNA"/>
</dbReference>
<feature type="domain" description="N-acetyltransferase" evidence="1">
    <location>
        <begin position="16"/>
        <end position="158"/>
    </location>
</feature>
<evidence type="ECO:0000313" key="2">
    <source>
        <dbReference type="EMBL" id="QQD18915.1"/>
    </source>
</evidence>
<dbReference type="KEGG" id="snan:I6N98_03360"/>
<keyword evidence="3" id="KW-1185">Reference proteome</keyword>
<dbReference type="Pfam" id="PF00583">
    <property type="entry name" value="Acetyltransf_1"/>
    <property type="match status" value="1"/>
</dbReference>
<dbReference type="AlphaFoldDB" id="A0A7T4R205"/>
<dbReference type="RefSeq" id="WP_198570401.1">
    <property type="nucleotide sequence ID" value="NZ_CP066167.1"/>
</dbReference>
<dbReference type="PROSITE" id="PS51186">
    <property type="entry name" value="GNAT"/>
    <property type="match status" value="1"/>
</dbReference>
<dbReference type="SUPFAM" id="SSF55729">
    <property type="entry name" value="Acyl-CoA N-acyltransferases (Nat)"/>
    <property type="match status" value="1"/>
</dbReference>
<reference evidence="2 3" key="1">
    <citation type="submission" date="2020-12" db="EMBL/GenBank/DDBJ databases">
        <authorList>
            <person name="Shan Y."/>
        </authorList>
    </citation>
    <scope>NUCLEOTIDE SEQUENCE [LARGE SCALE GENOMIC DNA]</scope>
    <source>
        <strain evidence="3">csc3.9</strain>
    </source>
</reference>
<organism evidence="2 3">
    <name type="scientific">Spongiibacter nanhainus</name>
    <dbReference type="NCBI Taxonomy" id="2794344"/>
    <lineage>
        <taxon>Bacteria</taxon>
        <taxon>Pseudomonadati</taxon>
        <taxon>Pseudomonadota</taxon>
        <taxon>Gammaproteobacteria</taxon>
        <taxon>Cellvibrionales</taxon>
        <taxon>Spongiibacteraceae</taxon>
        <taxon>Spongiibacter</taxon>
    </lineage>
</organism>
<dbReference type="Proteomes" id="UP000596063">
    <property type="component" value="Chromosome"/>
</dbReference>
<proteinExistence type="predicted"/>
<evidence type="ECO:0000313" key="3">
    <source>
        <dbReference type="Proteomes" id="UP000596063"/>
    </source>
</evidence>
<dbReference type="GO" id="GO:0016747">
    <property type="term" value="F:acyltransferase activity, transferring groups other than amino-acyl groups"/>
    <property type="evidence" value="ECO:0007669"/>
    <property type="project" value="InterPro"/>
</dbReference>
<sequence length="169" mass="19228">MSEIEYLGFDALEPRAFLALLNRAKVRRHLVQHQQFDEPAAVQWVSEKLSIDSMPGCRLRAVCTDGELAGWCGIQPDADGYELAVVLDADYWGIGLKVYKTMMEWAQEFGHHFVNIHLLASRPEYRFLRKMATSVTRSEWQGEVFVSYRIAVLQADLNATAKPHESDSP</sequence>
<accession>A0A7T4R205</accession>
<gene>
    <name evidence="2" type="ORF">I6N98_03360</name>
</gene>